<evidence type="ECO:0000256" key="1">
    <source>
        <dbReference type="ARBA" id="ARBA00004651"/>
    </source>
</evidence>
<name>A0A564ZH39_9BACT</name>
<dbReference type="InterPro" id="IPR051125">
    <property type="entry name" value="ABC-4/HrtB_transporter"/>
</dbReference>
<dbReference type="GO" id="GO:0005886">
    <property type="term" value="C:plasma membrane"/>
    <property type="evidence" value="ECO:0007669"/>
    <property type="project" value="UniProtKB-SubCell"/>
</dbReference>
<reference evidence="10 11" key="1">
    <citation type="submission" date="2019-07" db="EMBL/GenBank/DDBJ databases">
        <authorList>
            <person name="Cremers G."/>
        </authorList>
    </citation>
    <scope>NUCLEOTIDE SEQUENCE [LARGE SCALE GENOMIC DNA]</scope>
</reference>
<evidence type="ECO:0000259" key="8">
    <source>
        <dbReference type="Pfam" id="PF02687"/>
    </source>
</evidence>
<organism evidence="10 11">
    <name type="scientific">Candidatus Methylomirabilis lanthanidiphila</name>
    <dbReference type="NCBI Taxonomy" id="2211376"/>
    <lineage>
        <taxon>Bacteria</taxon>
        <taxon>Candidatus Methylomirabilota</taxon>
        <taxon>Candidatus Methylomirabilia</taxon>
        <taxon>Candidatus Methylomirabilales</taxon>
        <taxon>Candidatus Methylomirabilaceae</taxon>
        <taxon>Candidatus Methylomirabilis</taxon>
    </lineage>
</organism>
<dbReference type="Pfam" id="PF02687">
    <property type="entry name" value="FtsX"/>
    <property type="match status" value="1"/>
</dbReference>
<feature type="domain" description="MacB-like periplasmic core" evidence="9">
    <location>
        <begin position="16"/>
        <end position="200"/>
    </location>
</feature>
<keyword evidence="5 7" id="KW-1133">Transmembrane helix</keyword>
<protein>
    <submittedName>
        <fullName evidence="10">ABC transporter permease</fullName>
    </submittedName>
</protein>
<dbReference type="EMBL" id="CABIKM010000015">
    <property type="protein sequence ID" value="VUZ84615.1"/>
    <property type="molecule type" value="Genomic_DNA"/>
</dbReference>
<accession>A0A564ZH39</accession>
<comment type="subcellular location">
    <subcellularLocation>
        <location evidence="1">Cell membrane</location>
        <topology evidence="1">Multi-pass membrane protein</topology>
    </subcellularLocation>
</comment>
<feature type="transmembrane region" description="Helical" evidence="7">
    <location>
        <begin position="326"/>
        <end position="350"/>
    </location>
</feature>
<evidence type="ECO:0000259" key="9">
    <source>
        <dbReference type="Pfam" id="PF12704"/>
    </source>
</evidence>
<keyword evidence="11" id="KW-1185">Reference proteome</keyword>
<dbReference type="Pfam" id="PF12704">
    <property type="entry name" value="MacB_PCD"/>
    <property type="match status" value="1"/>
</dbReference>
<evidence type="ECO:0000256" key="5">
    <source>
        <dbReference type="ARBA" id="ARBA00022989"/>
    </source>
</evidence>
<feature type="transmembrane region" description="Helical" evidence="7">
    <location>
        <begin position="362"/>
        <end position="383"/>
    </location>
</feature>
<gene>
    <name evidence="10" type="ORF">MELA_00988</name>
</gene>
<dbReference type="PANTHER" id="PTHR43738">
    <property type="entry name" value="ABC TRANSPORTER, MEMBRANE PROTEIN"/>
    <property type="match status" value="1"/>
</dbReference>
<keyword evidence="6 7" id="KW-0472">Membrane</keyword>
<evidence type="ECO:0000256" key="2">
    <source>
        <dbReference type="ARBA" id="ARBA00022448"/>
    </source>
</evidence>
<evidence type="ECO:0000256" key="7">
    <source>
        <dbReference type="SAM" id="Phobius"/>
    </source>
</evidence>
<evidence type="ECO:0000256" key="4">
    <source>
        <dbReference type="ARBA" id="ARBA00022692"/>
    </source>
</evidence>
<feature type="domain" description="ABC3 transporter permease C-terminal" evidence="8">
    <location>
        <begin position="286"/>
        <end position="392"/>
    </location>
</feature>
<feature type="transmembrane region" description="Helical" evidence="7">
    <location>
        <begin position="284"/>
        <end position="305"/>
    </location>
</feature>
<dbReference type="AlphaFoldDB" id="A0A564ZH39"/>
<keyword evidence="2" id="KW-0813">Transport</keyword>
<sequence length="400" mass="44297">MNLAIRDIRHNKDRFILTCLGLGLLISVVMAMSGIYAGLITDATALLRQVDADIWVVEKDTFGPFADDSRIPEDLQYNIRSVPGVVQAAPLSFRNMQLDYRGRTLRFYLVGYRWDGIGGPRHLIAGRQIGRKHYELVADQKLGLNLGDVLHLGLHDYTVVGLTRNIVSPAGDPVIYASLADAQELSFQKTNEAIRNERARLAARLKNFEKKVPGLAHELEATVEEIVGNTHIVNAVIARIDRQETSEAVAARILRWTHYTALTSAQEEEILTKHVIEKPRRQLGLFRIILLVISAVIIALIVYTLTIEKLRDLATLKLIGAANRRIVGLIMQQSLAMGILGYLIGAAIIYSTYDKFPRRVVLLPIDMGVLFVIVIALCAVGSLQGVRTALKVDPSVILGT</sequence>
<dbReference type="PANTHER" id="PTHR43738:SF1">
    <property type="entry name" value="HEMIN TRANSPORT SYSTEM PERMEASE PROTEIN HRTB-RELATED"/>
    <property type="match status" value="1"/>
</dbReference>
<feature type="transmembrane region" description="Helical" evidence="7">
    <location>
        <begin position="15"/>
        <end position="39"/>
    </location>
</feature>
<evidence type="ECO:0000313" key="11">
    <source>
        <dbReference type="Proteomes" id="UP000334340"/>
    </source>
</evidence>
<evidence type="ECO:0000256" key="3">
    <source>
        <dbReference type="ARBA" id="ARBA00022475"/>
    </source>
</evidence>
<dbReference type="InterPro" id="IPR003838">
    <property type="entry name" value="ABC3_permease_C"/>
</dbReference>
<evidence type="ECO:0000256" key="6">
    <source>
        <dbReference type="ARBA" id="ARBA00023136"/>
    </source>
</evidence>
<keyword evidence="3" id="KW-1003">Cell membrane</keyword>
<dbReference type="InterPro" id="IPR025857">
    <property type="entry name" value="MacB_PCD"/>
</dbReference>
<proteinExistence type="predicted"/>
<keyword evidence="4 7" id="KW-0812">Transmembrane</keyword>
<evidence type="ECO:0000313" key="10">
    <source>
        <dbReference type="EMBL" id="VUZ84615.1"/>
    </source>
</evidence>
<dbReference type="Proteomes" id="UP000334340">
    <property type="component" value="Unassembled WGS sequence"/>
</dbReference>